<dbReference type="SUPFAM" id="SSF52972">
    <property type="entry name" value="ITPase-like"/>
    <property type="match status" value="1"/>
</dbReference>
<evidence type="ECO:0000256" key="3">
    <source>
        <dbReference type="ARBA" id="ARBA00023080"/>
    </source>
</evidence>
<dbReference type="PANTHER" id="PTHR43213">
    <property type="entry name" value="BIFUNCTIONAL DTTP/UTP PYROPHOSPHATASE/METHYLTRANSFERASE PROTEIN-RELATED"/>
    <property type="match status" value="1"/>
</dbReference>
<keyword evidence="3 4" id="KW-0546">Nucleotide metabolism</keyword>
<comment type="subcellular location">
    <subcellularLocation>
        <location evidence="4">Cytoplasm</location>
    </subcellularLocation>
</comment>
<accession>A0A255Z2Q0</accession>
<protein>
    <recommendedName>
        <fullName evidence="4">Nucleoside triphosphate pyrophosphatase</fullName>
        <ecNumber evidence="4">3.6.1.9</ecNumber>
    </recommendedName>
    <alternativeName>
        <fullName evidence="4">Nucleotide pyrophosphatase</fullName>
        <shortName evidence="4">Nucleotide PPase</shortName>
    </alternativeName>
</protein>
<dbReference type="PANTHER" id="PTHR43213:SF5">
    <property type="entry name" value="BIFUNCTIONAL DTTP_UTP PYROPHOSPHATASE_METHYLTRANSFERASE PROTEIN-RELATED"/>
    <property type="match status" value="1"/>
</dbReference>
<keyword evidence="6" id="KW-1185">Reference proteome</keyword>
<comment type="catalytic activity">
    <reaction evidence="4">
        <text>a ribonucleoside 5'-triphosphate + H2O = a ribonucleoside 5'-phosphate + diphosphate + H(+)</text>
        <dbReference type="Rhea" id="RHEA:23996"/>
        <dbReference type="ChEBI" id="CHEBI:15377"/>
        <dbReference type="ChEBI" id="CHEBI:15378"/>
        <dbReference type="ChEBI" id="CHEBI:33019"/>
        <dbReference type="ChEBI" id="CHEBI:58043"/>
        <dbReference type="ChEBI" id="CHEBI:61557"/>
        <dbReference type="EC" id="3.6.1.9"/>
    </reaction>
</comment>
<dbReference type="NCBIfam" id="TIGR00172">
    <property type="entry name" value="maf"/>
    <property type="match status" value="1"/>
</dbReference>
<comment type="cofactor">
    <cofactor evidence="1 4">
        <name>a divalent metal cation</name>
        <dbReference type="ChEBI" id="CHEBI:60240"/>
    </cofactor>
</comment>
<name>A0A255Z2Q0_9PROT</name>
<evidence type="ECO:0000256" key="1">
    <source>
        <dbReference type="ARBA" id="ARBA00001968"/>
    </source>
</evidence>
<reference evidence="5 6" key="1">
    <citation type="submission" date="2017-07" db="EMBL/GenBank/DDBJ databases">
        <title>Niveispirillum cyanobacteriorum sp. nov., isolated from cyanobacterial aggregates in a eutrophic lake.</title>
        <authorList>
            <person name="Cai H."/>
        </authorList>
    </citation>
    <scope>NUCLEOTIDE SEQUENCE [LARGE SCALE GENOMIC DNA]</scope>
    <source>
        <strain evidence="6">TH1-14</strain>
    </source>
</reference>
<dbReference type="GO" id="GO:0005737">
    <property type="term" value="C:cytoplasm"/>
    <property type="evidence" value="ECO:0007669"/>
    <property type="project" value="UniProtKB-SubCell"/>
</dbReference>
<comment type="function">
    <text evidence="4">Nucleoside triphosphate pyrophosphatase. May have a dual role in cell division arrest and in preventing the incorporation of modified nucleotides into cellular nucleic acids.</text>
</comment>
<keyword evidence="2 4" id="KW-0378">Hydrolase</keyword>
<proteinExistence type="inferred from homology"/>
<evidence type="ECO:0000313" key="6">
    <source>
        <dbReference type="Proteomes" id="UP000216998"/>
    </source>
</evidence>
<dbReference type="Gene3D" id="3.90.950.10">
    <property type="match status" value="1"/>
</dbReference>
<dbReference type="Proteomes" id="UP000216998">
    <property type="component" value="Unassembled WGS sequence"/>
</dbReference>
<gene>
    <name evidence="5" type="primary">maf</name>
    <name evidence="5" type="ORF">CHU95_08140</name>
</gene>
<comment type="similarity">
    <text evidence="4">Belongs to the Maf family.</text>
</comment>
<dbReference type="PIRSF" id="PIRSF006305">
    <property type="entry name" value="Maf"/>
    <property type="match status" value="1"/>
</dbReference>
<dbReference type="RefSeq" id="WP_094455561.1">
    <property type="nucleotide sequence ID" value="NZ_NOXU01000026.1"/>
</dbReference>
<dbReference type="CDD" id="cd00555">
    <property type="entry name" value="Maf"/>
    <property type="match status" value="1"/>
</dbReference>
<organism evidence="5 6">
    <name type="scientific">Niveispirillum lacus</name>
    <dbReference type="NCBI Taxonomy" id="1981099"/>
    <lineage>
        <taxon>Bacteria</taxon>
        <taxon>Pseudomonadati</taxon>
        <taxon>Pseudomonadota</taxon>
        <taxon>Alphaproteobacteria</taxon>
        <taxon>Rhodospirillales</taxon>
        <taxon>Azospirillaceae</taxon>
        <taxon>Niveispirillum</taxon>
    </lineage>
</organism>
<dbReference type="EC" id="3.6.1.9" evidence="4"/>
<dbReference type="InterPro" id="IPR003697">
    <property type="entry name" value="Maf-like"/>
</dbReference>
<dbReference type="Pfam" id="PF02545">
    <property type="entry name" value="Maf"/>
    <property type="match status" value="1"/>
</dbReference>
<evidence type="ECO:0000256" key="4">
    <source>
        <dbReference type="HAMAP-Rule" id="MF_00528"/>
    </source>
</evidence>
<keyword evidence="4" id="KW-0963">Cytoplasm</keyword>
<dbReference type="EMBL" id="NOXU01000026">
    <property type="protein sequence ID" value="OYQ35194.1"/>
    <property type="molecule type" value="Genomic_DNA"/>
</dbReference>
<comment type="caution">
    <text evidence="4">Lacks conserved residue(s) required for the propagation of feature annotation.</text>
</comment>
<comment type="catalytic activity">
    <reaction evidence="4">
        <text>a 2'-deoxyribonucleoside 5'-triphosphate + H2O = a 2'-deoxyribonucleoside 5'-phosphate + diphosphate + H(+)</text>
        <dbReference type="Rhea" id="RHEA:44644"/>
        <dbReference type="ChEBI" id="CHEBI:15377"/>
        <dbReference type="ChEBI" id="CHEBI:15378"/>
        <dbReference type="ChEBI" id="CHEBI:33019"/>
        <dbReference type="ChEBI" id="CHEBI:61560"/>
        <dbReference type="ChEBI" id="CHEBI:65317"/>
        <dbReference type="EC" id="3.6.1.9"/>
    </reaction>
</comment>
<dbReference type="OrthoDB" id="9813962at2"/>
<feature type="active site" description="Proton acceptor" evidence="4">
    <location>
        <position position="81"/>
    </location>
</feature>
<dbReference type="GO" id="GO:0009117">
    <property type="term" value="P:nucleotide metabolic process"/>
    <property type="evidence" value="ECO:0007669"/>
    <property type="project" value="UniProtKB-KW"/>
</dbReference>
<sequence>MSVFLTSEPIILASASPSRRRMLEAAGVEVHAEAARVDEEEIKLSGKAAGMKPPEVAEALADLKASKLARKYTGPYIVGGDQMLECDGHWFDKPVDRADAANHLRRLSGRTHTLYSAVVVFHNGARVWHHIDHATLTMRSLSDDFIDRYLDAAGDAVLSCAGSYQVEGLGAQLFNKVKGDHFTIQGLPLLPLLDFLRVRKVLPA</sequence>
<dbReference type="HAMAP" id="MF_00528">
    <property type="entry name" value="Maf"/>
    <property type="match status" value="1"/>
</dbReference>
<dbReference type="GO" id="GO:0047429">
    <property type="term" value="F:nucleoside triphosphate diphosphatase activity"/>
    <property type="evidence" value="ECO:0007669"/>
    <property type="project" value="UniProtKB-EC"/>
</dbReference>
<dbReference type="InterPro" id="IPR029001">
    <property type="entry name" value="ITPase-like_fam"/>
</dbReference>
<comment type="caution">
    <text evidence="5">The sequence shown here is derived from an EMBL/GenBank/DDBJ whole genome shotgun (WGS) entry which is preliminary data.</text>
</comment>
<dbReference type="AlphaFoldDB" id="A0A255Z2Q0"/>
<evidence type="ECO:0000256" key="2">
    <source>
        <dbReference type="ARBA" id="ARBA00022801"/>
    </source>
</evidence>
<evidence type="ECO:0000313" key="5">
    <source>
        <dbReference type="EMBL" id="OYQ35194.1"/>
    </source>
</evidence>